<evidence type="ECO:0000313" key="4">
    <source>
        <dbReference type="Proteomes" id="UP000077407"/>
    </source>
</evidence>
<comment type="caution">
    <text evidence="3">The sequence shown here is derived from an EMBL/GenBank/DDBJ whole genome shotgun (WGS) entry which is preliminary data.</text>
</comment>
<proteinExistence type="predicted"/>
<dbReference type="Proteomes" id="UP000077407">
    <property type="component" value="Unassembled WGS sequence"/>
</dbReference>
<dbReference type="PROSITE" id="PS50943">
    <property type="entry name" value="HTH_CROC1"/>
    <property type="match status" value="1"/>
</dbReference>
<dbReference type="GO" id="GO:0003677">
    <property type="term" value="F:DNA binding"/>
    <property type="evidence" value="ECO:0007669"/>
    <property type="project" value="UniProtKB-KW"/>
</dbReference>
<dbReference type="InterPro" id="IPR001387">
    <property type="entry name" value="Cro/C1-type_HTH"/>
</dbReference>
<sequence length="84" mass="9812">MNSKLVEFRESLSMSQKNMAATLGISVSFYIKIELGQRNPSFNFIKKLKRKFNVNVDEIFFENELHEKCRNKPIKVSKQKEVAS</sequence>
<dbReference type="PANTHER" id="PTHR46558:SF11">
    <property type="entry name" value="HTH-TYPE TRANSCRIPTIONAL REGULATOR XRE"/>
    <property type="match status" value="1"/>
</dbReference>
<dbReference type="PATRIC" id="fig|1538.10.peg.1287"/>
<dbReference type="SMART" id="SM00530">
    <property type="entry name" value="HTH_XRE"/>
    <property type="match status" value="1"/>
</dbReference>
<evidence type="ECO:0000259" key="2">
    <source>
        <dbReference type="PROSITE" id="PS50943"/>
    </source>
</evidence>
<dbReference type="AlphaFoldDB" id="A0A170NKF7"/>
<feature type="domain" description="HTH cro/C1-type" evidence="2">
    <location>
        <begin position="5"/>
        <end position="59"/>
    </location>
</feature>
<dbReference type="OrthoDB" id="48775at2"/>
<organism evidence="3 4">
    <name type="scientific">Clostridium ljungdahlii</name>
    <dbReference type="NCBI Taxonomy" id="1538"/>
    <lineage>
        <taxon>Bacteria</taxon>
        <taxon>Bacillati</taxon>
        <taxon>Bacillota</taxon>
        <taxon>Clostridia</taxon>
        <taxon>Eubacteriales</taxon>
        <taxon>Clostridiaceae</taxon>
        <taxon>Clostridium</taxon>
    </lineage>
</organism>
<protein>
    <submittedName>
        <fullName evidence="3">Helix-turn-helix domain protein</fullName>
    </submittedName>
</protein>
<keyword evidence="1" id="KW-0238">DNA-binding</keyword>
<dbReference type="SUPFAM" id="SSF47413">
    <property type="entry name" value="lambda repressor-like DNA-binding domains"/>
    <property type="match status" value="1"/>
</dbReference>
<reference evidence="3 4" key="1">
    <citation type="journal article" date="2015" name="Biotechnol. Bioeng.">
        <title>Genome sequence and phenotypic characterization of Caulobacter segnis.</title>
        <authorList>
            <person name="Patel S."/>
            <person name="Fletcher B."/>
            <person name="Scott D.C."/>
            <person name="Ely B."/>
        </authorList>
    </citation>
    <scope>NUCLEOTIDE SEQUENCE [LARGE SCALE GENOMIC DNA]</scope>
    <source>
        <strain evidence="3 4">ERI-2</strain>
    </source>
</reference>
<gene>
    <name evidence="3" type="ORF">WY13_00788</name>
</gene>
<evidence type="ECO:0000313" key="3">
    <source>
        <dbReference type="EMBL" id="OAA91223.1"/>
    </source>
</evidence>
<accession>A0A170NKF7</accession>
<dbReference type="EMBL" id="LITT01000007">
    <property type="protein sequence ID" value="OAA91223.1"/>
    <property type="molecule type" value="Genomic_DNA"/>
</dbReference>
<dbReference type="Gene3D" id="1.10.260.40">
    <property type="entry name" value="lambda repressor-like DNA-binding domains"/>
    <property type="match status" value="1"/>
</dbReference>
<dbReference type="PANTHER" id="PTHR46558">
    <property type="entry name" value="TRACRIPTIONAL REGULATORY PROTEIN-RELATED-RELATED"/>
    <property type="match status" value="1"/>
</dbReference>
<dbReference type="CDD" id="cd00093">
    <property type="entry name" value="HTH_XRE"/>
    <property type="match status" value="1"/>
</dbReference>
<name>A0A170NKF7_9CLOT</name>
<dbReference type="RefSeq" id="WP_063554384.1">
    <property type="nucleotide sequence ID" value="NZ_LITT01000007.1"/>
</dbReference>
<evidence type="ECO:0000256" key="1">
    <source>
        <dbReference type="ARBA" id="ARBA00023125"/>
    </source>
</evidence>
<dbReference type="Pfam" id="PF01381">
    <property type="entry name" value="HTH_3"/>
    <property type="match status" value="1"/>
</dbReference>
<dbReference type="InterPro" id="IPR010982">
    <property type="entry name" value="Lambda_DNA-bd_dom_sf"/>
</dbReference>